<evidence type="ECO:0000256" key="3">
    <source>
        <dbReference type="ARBA" id="ARBA00022989"/>
    </source>
</evidence>
<name>A0A160TWU7_9ZZZZ</name>
<feature type="transmembrane region" description="Helical" evidence="5">
    <location>
        <begin position="80"/>
        <end position="97"/>
    </location>
</feature>
<feature type="transmembrane region" description="Helical" evidence="5">
    <location>
        <begin position="48"/>
        <end position="68"/>
    </location>
</feature>
<dbReference type="EMBL" id="CZRL01000097">
    <property type="protein sequence ID" value="CUS53608.1"/>
    <property type="molecule type" value="Genomic_DNA"/>
</dbReference>
<sequence>MADLTSWEYIAFGLIFLWSGFVRSGLGFGGAALALPLLLLLVDNPLTVMPILAVQLLVFGAVSVITRLDYVDWHYLVRSLRWLLPFTIAGVVGLLNLPGTLLSAIVYAVSAVYAVSYILAVEFKSHNPITDRALLALGGYASGTSLIGAPLIAAVYLRHVSRQNLRETLIVLWGILVVFKMSAFVYTGIDLQLLHQVWLLPCAVIGHVMGLKVHQKLLTSTGNLFMRLLGSGLLVVTLVGVWLNFL</sequence>
<accession>A0A160TWU7</accession>
<proteinExistence type="predicted"/>
<dbReference type="Pfam" id="PF01925">
    <property type="entry name" value="TauE"/>
    <property type="match status" value="1"/>
</dbReference>
<evidence type="ECO:0000256" key="4">
    <source>
        <dbReference type="ARBA" id="ARBA00023136"/>
    </source>
</evidence>
<keyword evidence="4 5" id="KW-0472">Membrane</keyword>
<evidence type="ECO:0000313" key="6">
    <source>
        <dbReference type="EMBL" id="CUS53608.1"/>
    </source>
</evidence>
<feature type="transmembrane region" description="Helical" evidence="5">
    <location>
        <begin position="195"/>
        <end position="213"/>
    </location>
</feature>
<gene>
    <name evidence="6" type="ORF">MGWOODY_XGa1514</name>
</gene>
<evidence type="ECO:0000256" key="2">
    <source>
        <dbReference type="ARBA" id="ARBA00022692"/>
    </source>
</evidence>
<dbReference type="GO" id="GO:0016020">
    <property type="term" value="C:membrane"/>
    <property type="evidence" value="ECO:0007669"/>
    <property type="project" value="UniProtKB-SubCell"/>
</dbReference>
<reference evidence="6" key="1">
    <citation type="submission" date="2015-10" db="EMBL/GenBank/DDBJ databases">
        <authorList>
            <person name="Gilbert D.G."/>
        </authorList>
    </citation>
    <scope>NUCLEOTIDE SEQUENCE</scope>
</reference>
<feature type="transmembrane region" description="Helical" evidence="5">
    <location>
        <begin position="169"/>
        <end position="189"/>
    </location>
</feature>
<keyword evidence="3 5" id="KW-1133">Transmembrane helix</keyword>
<comment type="subcellular location">
    <subcellularLocation>
        <location evidence="1">Membrane</location>
        <topology evidence="1">Multi-pass membrane protein</topology>
    </subcellularLocation>
</comment>
<feature type="transmembrane region" description="Helical" evidence="5">
    <location>
        <begin position="12"/>
        <end position="41"/>
    </location>
</feature>
<organism evidence="6">
    <name type="scientific">hydrothermal vent metagenome</name>
    <dbReference type="NCBI Taxonomy" id="652676"/>
    <lineage>
        <taxon>unclassified sequences</taxon>
        <taxon>metagenomes</taxon>
        <taxon>ecological metagenomes</taxon>
    </lineage>
</organism>
<keyword evidence="2 5" id="KW-0812">Transmembrane</keyword>
<dbReference type="InterPro" id="IPR002781">
    <property type="entry name" value="TM_pro_TauE-like"/>
</dbReference>
<protein>
    <submittedName>
        <fullName evidence="6">Uncharacterized protein</fullName>
    </submittedName>
</protein>
<evidence type="ECO:0000256" key="5">
    <source>
        <dbReference type="SAM" id="Phobius"/>
    </source>
</evidence>
<dbReference type="AlphaFoldDB" id="A0A160TWU7"/>
<evidence type="ECO:0000256" key="1">
    <source>
        <dbReference type="ARBA" id="ARBA00004141"/>
    </source>
</evidence>
<feature type="transmembrane region" description="Helical" evidence="5">
    <location>
        <begin position="133"/>
        <end position="157"/>
    </location>
</feature>
<feature type="transmembrane region" description="Helical" evidence="5">
    <location>
        <begin position="225"/>
        <end position="245"/>
    </location>
</feature>